<organism evidence="1 2">
    <name type="scientific">Ridgeia piscesae</name>
    <name type="common">Tubeworm</name>
    <dbReference type="NCBI Taxonomy" id="27915"/>
    <lineage>
        <taxon>Eukaryota</taxon>
        <taxon>Metazoa</taxon>
        <taxon>Spiralia</taxon>
        <taxon>Lophotrochozoa</taxon>
        <taxon>Annelida</taxon>
        <taxon>Polychaeta</taxon>
        <taxon>Sedentaria</taxon>
        <taxon>Canalipalpata</taxon>
        <taxon>Sabellida</taxon>
        <taxon>Siboglinidae</taxon>
        <taxon>Ridgeia</taxon>
    </lineage>
</organism>
<dbReference type="AlphaFoldDB" id="A0AAD9KIS1"/>
<name>A0AAD9KIS1_RIDPI</name>
<protein>
    <submittedName>
        <fullName evidence="1">Uncharacterized protein</fullName>
    </submittedName>
</protein>
<evidence type="ECO:0000313" key="2">
    <source>
        <dbReference type="Proteomes" id="UP001209878"/>
    </source>
</evidence>
<dbReference type="EMBL" id="JAODUO010001013">
    <property type="protein sequence ID" value="KAK2171902.1"/>
    <property type="molecule type" value="Genomic_DNA"/>
</dbReference>
<keyword evidence="2" id="KW-1185">Reference proteome</keyword>
<sequence>MRLNGPSSRDRPHLADVCHVTRKLDEHDECYNDDDVCDNEGIYHIIMQSLPMCAARLAIQSPECRAPGCALAAVTKATTAAATAATTREVVQRRRCGGNARIARTRARVRAHPRQ</sequence>
<gene>
    <name evidence="1" type="ORF">NP493_1015g00002</name>
</gene>
<reference evidence="1" key="1">
    <citation type="journal article" date="2023" name="Mol. Biol. Evol.">
        <title>Third-Generation Sequencing Reveals the Adaptive Role of the Epigenome in Three Deep-Sea Polychaetes.</title>
        <authorList>
            <person name="Perez M."/>
            <person name="Aroh O."/>
            <person name="Sun Y."/>
            <person name="Lan Y."/>
            <person name="Juniper S.K."/>
            <person name="Young C.R."/>
            <person name="Angers B."/>
            <person name="Qian P.Y."/>
        </authorList>
    </citation>
    <scope>NUCLEOTIDE SEQUENCE</scope>
    <source>
        <tissue evidence="1">Vestimentum</tissue>
    </source>
</reference>
<accession>A0AAD9KIS1</accession>
<proteinExistence type="predicted"/>
<dbReference type="Proteomes" id="UP001209878">
    <property type="component" value="Unassembled WGS sequence"/>
</dbReference>
<comment type="caution">
    <text evidence="1">The sequence shown here is derived from an EMBL/GenBank/DDBJ whole genome shotgun (WGS) entry which is preliminary data.</text>
</comment>
<evidence type="ECO:0000313" key="1">
    <source>
        <dbReference type="EMBL" id="KAK2171902.1"/>
    </source>
</evidence>